<reference evidence="6" key="1">
    <citation type="submission" date="2025-08" db="UniProtKB">
        <authorList>
            <consortium name="RefSeq"/>
        </authorList>
    </citation>
    <scope>IDENTIFICATION</scope>
</reference>
<dbReference type="InterPro" id="IPR045266">
    <property type="entry name" value="DOH_DOMON"/>
</dbReference>
<dbReference type="PANTHER" id="PTHR10157">
    <property type="entry name" value="DOPAMINE BETA HYDROXYLASE RELATED"/>
    <property type="match status" value="1"/>
</dbReference>
<organism evidence="5 6">
    <name type="scientific">Priapulus caudatus</name>
    <name type="common">Priapulid worm</name>
    <dbReference type="NCBI Taxonomy" id="37621"/>
    <lineage>
        <taxon>Eukaryota</taxon>
        <taxon>Metazoa</taxon>
        <taxon>Ecdysozoa</taxon>
        <taxon>Scalidophora</taxon>
        <taxon>Priapulida</taxon>
        <taxon>Priapulimorpha</taxon>
        <taxon>Priapulimorphida</taxon>
        <taxon>Priapulidae</taxon>
        <taxon>Priapulus</taxon>
    </lineage>
</organism>
<accession>A0ABM1DTI7</accession>
<evidence type="ECO:0000256" key="2">
    <source>
        <dbReference type="ARBA" id="ARBA00023157"/>
    </source>
</evidence>
<dbReference type="Proteomes" id="UP000695022">
    <property type="component" value="Unplaced"/>
</dbReference>
<dbReference type="PROSITE" id="PS50836">
    <property type="entry name" value="DOMON"/>
    <property type="match status" value="2"/>
</dbReference>
<comment type="similarity">
    <text evidence="1">Belongs to the copper type II ascorbate-dependent monooxygenase family.</text>
</comment>
<dbReference type="Pfam" id="PF03712">
    <property type="entry name" value="Cu2_monoox_C"/>
    <property type="match status" value="2"/>
</dbReference>
<evidence type="ECO:0000313" key="5">
    <source>
        <dbReference type="Proteomes" id="UP000695022"/>
    </source>
</evidence>
<dbReference type="CDD" id="cd09631">
    <property type="entry name" value="DOMON_DOH"/>
    <property type="match status" value="2"/>
</dbReference>
<dbReference type="InterPro" id="IPR000945">
    <property type="entry name" value="DBH-like"/>
</dbReference>
<keyword evidence="3" id="KW-0325">Glycoprotein</keyword>
<dbReference type="InterPro" id="IPR008977">
    <property type="entry name" value="PHM/PNGase_F_dom_sf"/>
</dbReference>
<dbReference type="InterPro" id="IPR005018">
    <property type="entry name" value="DOMON_domain"/>
</dbReference>
<dbReference type="PRINTS" id="PR00767">
    <property type="entry name" value="DBMONOXGNASE"/>
</dbReference>
<dbReference type="InterPro" id="IPR000323">
    <property type="entry name" value="Cu2_ascorb_mOase_N"/>
</dbReference>
<gene>
    <name evidence="6" type="primary">LOC106805964</name>
</gene>
<dbReference type="Gene3D" id="2.60.40.1210">
    <property type="entry name" value="Cellobiose dehydrogenase, cytochrome domain"/>
    <property type="match status" value="2"/>
</dbReference>
<dbReference type="InterPro" id="IPR014784">
    <property type="entry name" value="Cu2_ascorb_mOase-like_C"/>
</dbReference>
<dbReference type="Gene3D" id="2.60.120.230">
    <property type="match status" value="2"/>
</dbReference>
<proteinExistence type="inferred from homology"/>
<dbReference type="Gene3D" id="2.60.120.310">
    <property type="entry name" value="Copper type II, ascorbate-dependent monooxygenase, N-terminal domain"/>
    <property type="match status" value="2"/>
</dbReference>
<keyword evidence="5" id="KW-1185">Reference proteome</keyword>
<evidence type="ECO:0000259" key="4">
    <source>
        <dbReference type="PROSITE" id="PS50836"/>
    </source>
</evidence>
<dbReference type="PANTHER" id="PTHR10157:SF23">
    <property type="entry name" value="MOXD1 HOMOLOG 1"/>
    <property type="match status" value="1"/>
</dbReference>
<evidence type="ECO:0000256" key="3">
    <source>
        <dbReference type="ARBA" id="ARBA00023180"/>
    </source>
</evidence>
<dbReference type="GeneID" id="106805964"/>
<evidence type="ECO:0000256" key="1">
    <source>
        <dbReference type="ARBA" id="ARBA00010676"/>
    </source>
</evidence>
<dbReference type="SUPFAM" id="SSF49742">
    <property type="entry name" value="PHM/PNGase F"/>
    <property type="match status" value="4"/>
</dbReference>
<dbReference type="InterPro" id="IPR028460">
    <property type="entry name" value="Tbh/DBH"/>
</dbReference>
<dbReference type="Pfam" id="PF01082">
    <property type="entry name" value="Cu2_monooxygen"/>
    <property type="match status" value="2"/>
</dbReference>
<dbReference type="RefSeq" id="XP_014663258.1">
    <property type="nucleotide sequence ID" value="XM_014807772.1"/>
</dbReference>
<dbReference type="SMART" id="SM00664">
    <property type="entry name" value="DoH"/>
    <property type="match status" value="2"/>
</dbReference>
<name>A0ABM1DTI7_PRICU</name>
<dbReference type="SUPFAM" id="SSF49344">
    <property type="entry name" value="CBD9-like"/>
    <property type="match status" value="2"/>
</dbReference>
<feature type="domain" description="DOMON" evidence="4">
    <location>
        <begin position="543"/>
        <end position="666"/>
    </location>
</feature>
<dbReference type="InterPro" id="IPR036939">
    <property type="entry name" value="Cu2_ascorb_mOase_N_sf"/>
</dbReference>
<evidence type="ECO:0000313" key="6">
    <source>
        <dbReference type="RefSeq" id="XP_014663258.1"/>
    </source>
</evidence>
<protein>
    <submittedName>
        <fullName evidence="6">LOW QUALITY PROTEIN: DBH-like monooxygenase protein 1</fullName>
    </submittedName>
</protein>
<dbReference type="Pfam" id="PF03351">
    <property type="entry name" value="DOMON"/>
    <property type="match status" value="2"/>
</dbReference>
<sequence>MTGWVKNGNVYLQDRKAFDYVQPSIDASQDWTLISGQEVNGVTMLKVRRALDTCDDDDDSIITDGTIRVIWALNQNDPSAPETLMYHGATNRGRRSLHLLSYYVESTIPPDAGAFDVTMDNVQIESTDTTYACKYIKSPPLQTKHHLVRMEAIITPDNEGIVHHMLLYECPRFTNEEVNEVDGYTFNCGENAAEKMPCKQIVVGWVIGGEVYDFPSKVGYPIGEPNGANVYILEVHYDNPTLLRGKRDSSGMRLWLTSTLRQHDAGELEIGTEVTAFMQIPPHYDTPLTMPGYCFPACTQDTFPQDGINVFAVYLHAHLTAKAIRVLILRKDGTVELMAADENFDFNYQYNKFFNNEIKIMPGDGLMVECDYATKDRKEFTFGGLATTDEMCLAELSYYPKIPLSLCQSISDPDWYLEQLGADDFGGENEEQKYLDPIITGPQEIANKPMKDLFNEYFSEDYKSQVKRDAYQNFLRSAKIYNSCLKSDQTYLDRTSVFLDTFSYDMKLVIVCTVVVGVLLLDASSALQTSENFPQSALLDPEGRVTLYWSNYTHYLLHMFDSTHIVFEIHAETTGWVGFGISPTGGMKGSDIATGWVKNGNVYLQDRKARDYIQPSIDASQDWTLISGQEVNGVTMLKVRRALDTCDDDDDSIITDGTIRVIWALNQNDPSAPEDLAYHGATNRGRRSLHLLSYYVESTIPPDASSFDVTMDNVRIRNSDTTYRCKYIKTPSLSGKHHMIRMEAIITPGNEGIVHHMLLYECPRFTNREANEVDDITFNCGENSAEKMPCTQIVVGWAIGGEVYDFPSNVGYPIGEPNGANVYILEVHYDNPTLLRGKRDSSGMRLWLTSTLRQHDAGELEIGNEVTAFMQIPPHYDTPLTMPGYCFPACTEDAFPQDGINVFAVYLHAHLTAKAIRVLILRKDGTVELMAADENFDFNYQYNKFFDNEVKIMPGDGLMVECDYETKDRQDFTFGGLATTDEMCLVELSYYPKIPLALCLSSSDPDWYLEQLGANNFGGANEERKYLNPIITGPRALANQPMKSLFNEYYSEEYKKKGKRDEYQTFLRSAKMYNACLKSDYSEYSQTWIKITTPTYQLPSQPGRNCM</sequence>
<dbReference type="InterPro" id="IPR024548">
    <property type="entry name" value="Cu2_monoox_C"/>
</dbReference>
<feature type="domain" description="DOMON" evidence="4">
    <location>
        <begin position="1"/>
        <end position="74"/>
    </location>
</feature>
<keyword evidence="2" id="KW-1015">Disulfide bond</keyword>